<organism evidence="1 2">
    <name type="scientific">Miniphocaeibacter halophilus</name>
    <dbReference type="NCBI Taxonomy" id="2931922"/>
    <lineage>
        <taxon>Bacteria</taxon>
        <taxon>Bacillati</taxon>
        <taxon>Bacillota</taxon>
        <taxon>Tissierellia</taxon>
        <taxon>Tissierellales</taxon>
        <taxon>Peptoniphilaceae</taxon>
        <taxon>Miniphocaeibacter</taxon>
    </lineage>
</organism>
<protein>
    <submittedName>
        <fullName evidence="1">Response regulator transcription factor</fullName>
    </submittedName>
</protein>
<accession>A0AC61MMY5</accession>
<sequence>MLRIGICDDSKEASFTTYFGLEKILENRNIEYVIYEFSSGEKFIEWHKKNKNEIDLLFLDIEMPGLNGMETAKLIREENDYLQIVFVTSHPDFVFDGYSVNALSYLLKPAKEEDLNKIITRTLLNLDKNEEEVFTCKNIDGIYRIPKKDILYFYSKARKVICVTRENNYEFYEKLNNIEESIKGNFVRIHQRYLVNSKAVRQIKSDTVLVDNIELPISRTYQDKAVIELSRNLLN</sequence>
<dbReference type="EMBL" id="CP066744">
    <property type="protein sequence ID" value="QQK06917.1"/>
    <property type="molecule type" value="Genomic_DNA"/>
</dbReference>
<gene>
    <name evidence="1" type="ORF">JFY71_06090</name>
</gene>
<keyword evidence="2" id="KW-1185">Reference proteome</keyword>
<name>A0AC61MMY5_9FIRM</name>
<reference evidence="1 2" key="1">
    <citation type="journal article" date="2022" name="Int. J. Syst. Evol. Microbiol.">
        <title>Miniphocaeibacter halophilus sp. nov., an ammonium-tolerant acetate-producing bacterium isolated from a biogas system.</title>
        <authorList>
            <person name="Schnurer A."/>
            <person name="Singh A."/>
            <person name="Bi S."/>
            <person name="Qiao W."/>
            <person name="Westerholm M."/>
        </authorList>
    </citation>
    <scope>NUCLEOTIDE SEQUENCE [LARGE SCALE GENOMIC DNA]</scope>
    <source>
        <strain evidence="1 2">AMB_01</strain>
    </source>
</reference>
<dbReference type="Proteomes" id="UP000595814">
    <property type="component" value="Chromosome"/>
</dbReference>
<evidence type="ECO:0000313" key="1">
    <source>
        <dbReference type="EMBL" id="QQK06917.1"/>
    </source>
</evidence>
<evidence type="ECO:0000313" key="2">
    <source>
        <dbReference type="Proteomes" id="UP000595814"/>
    </source>
</evidence>
<proteinExistence type="predicted"/>